<gene>
    <name evidence="1" type="ORF">Ahy_A05g021920</name>
</gene>
<proteinExistence type="predicted"/>
<dbReference type="AlphaFoldDB" id="A0A445CYZ2"/>
<accession>A0A445CYZ2</accession>
<sequence>MSRVVLVILIQSISGGSNSRISQMCTHSALCFSRCCVLDLLLIHNLIGNR</sequence>
<name>A0A445CYZ2_ARAHY</name>
<dbReference type="EMBL" id="SDMP01000005">
    <property type="protein sequence ID" value="RYR56138.1"/>
    <property type="molecule type" value="Genomic_DNA"/>
</dbReference>
<evidence type="ECO:0000313" key="2">
    <source>
        <dbReference type="Proteomes" id="UP000289738"/>
    </source>
</evidence>
<dbReference type="Proteomes" id="UP000289738">
    <property type="component" value="Chromosome A05"/>
</dbReference>
<protein>
    <submittedName>
        <fullName evidence="1">Uncharacterized protein</fullName>
    </submittedName>
</protein>
<reference evidence="1 2" key="1">
    <citation type="submission" date="2019-01" db="EMBL/GenBank/DDBJ databases">
        <title>Sequencing of cultivated peanut Arachis hypogaea provides insights into genome evolution and oil improvement.</title>
        <authorList>
            <person name="Chen X."/>
        </authorList>
    </citation>
    <scope>NUCLEOTIDE SEQUENCE [LARGE SCALE GENOMIC DNA]</scope>
    <source>
        <strain evidence="2">cv. Fuhuasheng</strain>
        <tissue evidence="1">Leaves</tissue>
    </source>
</reference>
<keyword evidence="2" id="KW-1185">Reference proteome</keyword>
<organism evidence="1 2">
    <name type="scientific">Arachis hypogaea</name>
    <name type="common">Peanut</name>
    <dbReference type="NCBI Taxonomy" id="3818"/>
    <lineage>
        <taxon>Eukaryota</taxon>
        <taxon>Viridiplantae</taxon>
        <taxon>Streptophyta</taxon>
        <taxon>Embryophyta</taxon>
        <taxon>Tracheophyta</taxon>
        <taxon>Spermatophyta</taxon>
        <taxon>Magnoliopsida</taxon>
        <taxon>eudicotyledons</taxon>
        <taxon>Gunneridae</taxon>
        <taxon>Pentapetalae</taxon>
        <taxon>rosids</taxon>
        <taxon>fabids</taxon>
        <taxon>Fabales</taxon>
        <taxon>Fabaceae</taxon>
        <taxon>Papilionoideae</taxon>
        <taxon>50 kb inversion clade</taxon>
        <taxon>dalbergioids sensu lato</taxon>
        <taxon>Dalbergieae</taxon>
        <taxon>Pterocarpus clade</taxon>
        <taxon>Arachis</taxon>
    </lineage>
</organism>
<evidence type="ECO:0000313" key="1">
    <source>
        <dbReference type="EMBL" id="RYR56138.1"/>
    </source>
</evidence>
<comment type="caution">
    <text evidence="1">The sequence shown here is derived from an EMBL/GenBank/DDBJ whole genome shotgun (WGS) entry which is preliminary data.</text>
</comment>